<name>A0ABV1KN95_9BACL</name>
<proteinExistence type="predicted"/>
<keyword evidence="2" id="KW-1185">Reference proteome</keyword>
<gene>
    <name evidence="1" type="ORF">QJS35_03230</name>
</gene>
<dbReference type="EMBL" id="JASKHM010000001">
    <property type="protein sequence ID" value="MEQ4481405.1"/>
    <property type="molecule type" value="Genomic_DNA"/>
</dbReference>
<sequence length="139" mass="16371">MNRRPPSNIVLLEKEFSSVIVDVRDGDSTGKMSSMVFQRYTFSLVDGSKLYVTERISNNEILYYQYDWMKDATTVILKFHSESHSEDDRYQTSTEPYHIHPPDDTKLHNMTRYPNTSHQELHAVFEFIFLYLLAQGVLR</sequence>
<organism evidence="1 2">
    <name type="scientific">Cohnella silvisoli</name>
    <dbReference type="NCBI Taxonomy" id="2873699"/>
    <lineage>
        <taxon>Bacteria</taxon>
        <taxon>Bacillati</taxon>
        <taxon>Bacillota</taxon>
        <taxon>Bacilli</taxon>
        <taxon>Bacillales</taxon>
        <taxon>Paenibacillaceae</taxon>
        <taxon>Cohnella</taxon>
    </lineage>
</organism>
<dbReference type="Pfam" id="PF20126">
    <property type="entry name" value="TumE"/>
    <property type="match status" value="1"/>
</dbReference>
<protein>
    <submittedName>
        <fullName evidence="1">DUF6516 family protein</fullName>
    </submittedName>
</protein>
<dbReference type="Proteomes" id="UP001493487">
    <property type="component" value="Unassembled WGS sequence"/>
</dbReference>
<dbReference type="InterPro" id="IPR045397">
    <property type="entry name" value="TumE-like"/>
</dbReference>
<evidence type="ECO:0000313" key="1">
    <source>
        <dbReference type="EMBL" id="MEQ4481405.1"/>
    </source>
</evidence>
<accession>A0ABV1KN95</accession>
<dbReference type="RefSeq" id="WP_232182089.1">
    <property type="nucleotide sequence ID" value="NZ_JAIOAP010000001.1"/>
</dbReference>
<comment type="caution">
    <text evidence="1">The sequence shown here is derived from an EMBL/GenBank/DDBJ whole genome shotgun (WGS) entry which is preliminary data.</text>
</comment>
<reference evidence="1 2" key="1">
    <citation type="journal article" date="2023" name="Genome Announc.">
        <title>Pan-Genome Analyses of the Genus Cohnella and Proposal of the Novel Species Cohnella silvisoli sp. nov., Isolated from Forest Soil.</title>
        <authorList>
            <person name="Wang C."/>
            <person name="Mao L."/>
            <person name="Bao G."/>
            <person name="Zhu H."/>
        </authorList>
    </citation>
    <scope>NUCLEOTIDE SEQUENCE [LARGE SCALE GENOMIC DNA]</scope>
    <source>
        <strain evidence="1 2">NL03-T5-1</strain>
    </source>
</reference>
<evidence type="ECO:0000313" key="2">
    <source>
        <dbReference type="Proteomes" id="UP001493487"/>
    </source>
</evidence>